<gene>
    <name evidence="2" type="ORF">ERS852578_00743</name>
</gene>
<dbReference type="GO" id="GO:0008289">
    <property type="term" value="F:lipid binding"/>
    <property type="evidence" value="ECO:0007669"/>
    <property type="project" value="UniProtKB-KW"/>
</dbReference>
<name>A0A173S898_9FIRM</name>
<dbReference type="NCBIfam" id="TIGR00762">
    <property type="entry name" value="DegV"/>
    <property type="match status" value="1"/>
</dbReference>
<reference evidence="2 3" key="1">
    <citation type="submission" date="2015-09" db="EMBL/GenBank/DDBJ databases">
        <authorList>
            <consortium name="Pathogen Informatics"/>
        </authorList>
    </citation>
    <scope>NUCLEOTIDE SEQUENCE [LARGE SCALE GENOMIC DNA]</scope>
    <source>
        <strain evidence="2 3">2789STDY5834966</strain>
    </source>
</reference>
<dbReference type="Gene3D" id="3.30.1180.10">
    <property type="match status" value="1"/>
</dbReference>
<protein>
    <submittedName>
        <fullName evidence="2">Fatty acid-binding protein TM_1468</fullName>
    </submittedName>
</protein>
<accession>A0A173S898</accession>
<dbReference type="PROSITE" id="PS51482">
    <property type="entry name" value="DEGV"/>
    <property type="match status" value="1"/>
</dbReference>
<dbReference type="InterPro" id="IPR003797">
    <property type="entry name" value="DegV"/>
</dbReference>
<dbReference type="Gene3D" id="3.40.50.10440">
    <property type="entry name" value="Dihydroxyacetone kinase, domain 1"/>
    <property type="match status" value="1"/>
</dbReference>
<dbReference type="OrthoDB" id="2138472at2"/>
<dbReference type="PANTHER" id="PTHR33434">
    <property type="entry name" value="DEGV DOMAIN-CONTAINING PROTEIN DR_1986-RELATED"/>
    <property type="match status" value="1"/>
</dbReference>
<organism evidence="2 3">
    <name type="scientific">Anaerobutyricum hallii</name>
    <dbReference type="NCBI Taxonomy" id="39488"/>
    <lineage>
        <taxon>Bacteria</taxon>
        <taxon>Bacillati</taxon>
        <taxon>Bacillota</taxon>
        <taxon>Clostridia</taxon>
        <taxon>Lachnospirales</taxon>
        <taxon>Lachnospiraceae</taxon>
        <taxon>Anaerobutyricum</taxon>
    </lineage>
</organism>
<evidence type="ECO:0000256" key="1">
    <source>
        <dbReference type="ARBA" id="ARBA00023121"/>
    </source>
</evidence>
<dbReference type="InterPro" id="IPR050270">
    <property type="entry name" value="DegV_domain_contain"/>
</dbReference>
<dbReference type="InterPro" id="IPR043168">
    <property type="entry name" value="DegV_C"/>
</dbReference>
<dbReference type="SUPFAM" id="SSF82549">
    <property type="entry name" value="DAK1/DegV-like"/>
    <property type="match status" value="1"/>
</dbReference>
<dbReference type="Pfam" id="PF02645">
    <property type="entry name" value="DegV"/>
    <property type="match status" value="1"/>
</dbReference>
<keyword evidence="1" id="KW-0446">Lipid-binding</keyword>
<dbReference type="Proteomes" id="UP000095390">
    <property type="component" value="Unassembled WGS sequence"/>
</dbReference>
<evidence type="ECO:0000313" key="3">
    <source>
        <dbReference type="Proteomes" id="UP000095390"/>
    </source>
</evidence>
<dbReference type="AlphaFoldDB" id="A0A173S898"/>
<dbReference type="PANTHER" id="PTHR33434:SF2">
    <property type="entry name" value="FATTY ACID-BINDING PROTEIN TM_1468"/>
    <property type="match status" value="1"/>
</dbReference>
<proteinExistence type="predicted"/>
<sequence length="286" mass="31210">MKMKIVADSSANLLALPDIDFGVVPLHIIVGENDYIDDDKIDLTAMQENLSSYKGKTSTSSPSPHEWENAFGDADVVFCITVTSSLSGTYNSAVIAKDIYEQNHAGRKVYVLDSLSTGPEIALFIEKIAELIKAGFAPDDIYKTLLEYKDKTHLYFSLASLNNFAKNGRISPVIAAGIGLLGVRVVGKASDEGTLLPLDKCRGEKRALKKLIDHLKECGYTDGKIIIAHNNNEAGALELKKLIENTFGIFNGTIQKTRALCSYYAEPGSLLIGFEASLCNHKPYKD</sequence>
<dbReference type="Gene3D" id="2.20.28.50">
    <property type="entry name" value="degv family protein"/>
    <property type="match status" value="1"/>
</dbReference>
<dbReference type="RefSeq" id="WP_022170388.1">
    <property type="nucleotide sequence ID" value="NZ_CATVRT010000075.1"/>
</dbReference>
<dbReference type="EMBL" id="CYYC01000006">
    <property type="protein sequence ID" value="CUM86553.1"/>
    <property type="molecule type" value="Genomic_DNA"/>
</dbReference>
<evidence type="ECO:0000313" key="2">
    <source>
        <dbReference type="EMBL" id="CUM86553.1"/>
    </source>
</evidence>